<keyword evidence="2" id="KW-1185">Reference proteome</keyword>
<dbReference type="Proteomes" id="UP001431783">
    <property type="component" value="Unassembled WGS sequence"/>
</dbReference>
<proteinExistence type="predicted"/>
<name>A0AAW1UXF2_9CUCU</name>
<organism evidence="1 2">
    <name type="scientific">Henosepilachna vigintioctopunctata</name>
    <dbReference type="NCBI Taxonomy" id="420089"/>
    <lineage>
        <taxon>Eukaryota</taxon>
        <taxon>Metazoa</taxon>
        <taxon>Ecdysozoa</taxon>
        <taxon>Arthropoda</taxon>
        <taxon>Hexapoda</taxon>
        <taxon>Insecta</taxon>
        <taxon>Pterygota</taxon>
        <taxon>Neoptera</taxon>
        <taxon>Endopterygota</taxon>
        <taxon>Coleoptera</taxon>
        <taxon>Polyphaga</taxon>
        <taxon>Cucujiformia</taxon>
        <taxon>Coccinelloidea</taxon>
        <taxon>Coccinellidae</taxon>
        <taxon>Epilachninae</taxon>
        <taxon>Epilachnini</taxon>
        <taxon>Henosepilachna</taxon>
    </lineage>
</organism>
<protein>
    <submittedName>
        <fullName evidence="1">Uncharacterized protein</fullName>
    </submittedName>
</protein>
<comment type="caution">
    <text evidence="1">The sequence shown here is derived from an EMBL/GenBank/DDBJ whole genome shotgun (WGS) entry which is preliminary data.</text>
</comment>
<accession>A0AAW1UXF2</accession>
<gene>
    <name evidence="1" type="ORF">WA026_000377</name>
</gene>
<sequence length="123" mass="13978">MAAGYELTVPPSAAHLQLELERSAKVAETLDYIFQNPRPPSVEEVIYCELFRGVELRELRGATITQNRLSQSVYELLELVRNPVPPSPVRRKDVIVVIEERRLEDIIEEDNEDSDTNSSADAR</sequence>
<reference evidence="1 2" key="1">
    <citation type="submission" date="2023-03" db="EMBL/GenBank/DDBJ databases">
        <title>Genome insight into feeding habits of ladybird beetles.</title>
        <authorList>
            <person name="Li H.-S."/>
            <person name="Huang Y.-H."/>
            <person name="Pang H."/>
        </authorList>
    </citation>
    <scope>NUCLEOTIDE SEQUENCE [LARGE SCALE GENOMIC DNA]</scope>
    <source>
        <strain evidence="1">SYSU_2023b</strain>
        <tissue evidence="1">Whole body</tissue>
    </source>
</reference>
<dbReference type="EMBL" id="JARQZJ010000121">
    <property type="protein sequence ID" value="KAK9888102.1"/>
    <property type="molecule type" value="Genomic_DNA"/>
</dbReference>
<dbReference type="AlphaFoldDB" id="A0AAW1UXF2"/>
<evidence type="ECO:0000313" key="1">
    <source>
        <dbReference type="EMBL" id="KAK9888102.1"/>
    </source>
</evidence>
<evidence type="ECO:0000313" key="2">
    <source>
        <dbReference type="Proteomes" id="UP001431783"/>
    </source>
</evidence>